<dbReference type="PANTHER" id="PTHR43008">
    <property type="entry name" value="BENZIL REDUCTASE"/>
    <property type="match status" value="1"/>
</dbReference>
<dbReference type="HOGENOM" id="CLU_578714_0_0_1"/>
<dbReference type="PRINTS" id="PR00081">
    <property type="entry name" value="GDHRDH"/>
</dbReference>
<dbReference type="EMBL" id="JH767612">
    <property type="protein sequence ID" value="EON69377.1"/>
    <property type="molecule type" value="Genomic_DNA"/>
</dbReference>
<feature type="compositionally biased region" description="Basic and acidic residues" evidence="6">
    <location>
        <begin position="446"/>
        <end position="464"/>
    </location>
</feature>
<dbReference type="InterPro" id="IPR036291">
    <property type="entry name" value="NAD(P)-bd_dom_sf"/>
</dbReference>
<keyword evidence="3" id="KW-0560">Oxidoreductase</keyword>
<dbReference type="GO" id="GO:0050664">
    <property type="term" value="F:oxidoreductase activity, acting on NAD(P)H, oxygen as acceptor"/>
    <property type="evidence" value="ECO:0007669"/>
    <property type="project" value="TreeGrafter"/>
</dbReference>
<evidence type="ECO:0000256" key="2">
    <source>
        <dbReference type="ARBA" id="ARBA00022857"/>
    </source>
</evidence>
<dbReference type="Pfam" id="PF13561">
    <property type="entry name" value="adh_short_C2"/>
    <property type="match status" value="1"/>
</dbReference>
<dbReference type="GO" id="GO:0019594">
    <property type="term" value="P:mannitol metabolic process"/>
    <property type="evidence" value="ECO:0007669"/>
    <property type="project" value="UniProtKB-ARBA"/>
</dbReference>
<dbReference type="CDD" id="cd05352">
    <property type="entry name" value="MDH-like_SDR_c"/>
    <property type="match status" value="1"/>
</dbReference>
<evidence type="ECO:0000313" key="7">
    <source>
        <dbReference type="EMBL" id="EON69377.1"/>
    </source>
</evidence>
<accession>R7Z5C6</accession>
<dbReference type="InterPro" id="IPR002347">
    <property type="entry name" value="SDR_fam"/>
</dbReference>
<evidence type="ECO:0000256" key="4">
    <source>
        <dbReference type="ARBA" id="ARBA00066645"/>
    </source>
</evidence>
<evidence type="ECO:0000256" key="5">
    <source>
        <dbReference type="ARBA" id="ARBA00069279"/>
    </source>
</evidence>
<sequence>MSDGAIEKGVFTKNNTQAPKDGRILPLFSLKGKTAIVSGAGAGIGLAVAQGFAEAGADVAIWYNSNKKAIDRASDIEKEYGVKCKAYQVNVTDEASVKKAVNEIVDEFNGRLDVFVANSGIPWTQGPATDGEISHYHKVVSTDLDGTFFCARAAADVWRRQWKEGKDSKGNKLENFSYGSFIATASMSGHIVNIPQLQAAYNAAKAGVIHLCRSLAVEWVKYARANSISPGYMATEISDFIPQETKDIWKSKIPMGREGETVELKGAFLYFASDASTYTTGADLIVDPHHLLQQIPLTVSPFLSLPTATTLPYTYKSLPSTLPPSSIDAPSTSSTTDPVSRTLRKPQYVVSESGHAAHPDDIIESCRKLQEHLTRMESEARTLVQKWQSDIRERDLQEKRRVAPGWLDVQEGERMLVPERTRRDGAEGGGAGSQVKDLMMGDEDMAGIRHDASKENREGEELDRAFGGLGLR</sequence>
<gene>
    <name evidence="7" type="ORF">W97_08637</name>
</gene>
<dbReference type="GO" id="GO:0050085">
    <property type="term" value="F:mannitol 2-dehydrogenase (NADP+) activity"/>
    <property type="evidence" value="ECO:0007669"/>
    <property type="project" value="UniProtKB-EC"/>
</dbReference>
<dbReference type="SUPFAM" id="SSF51735">
    <property type="entry name" value="NAD(P)-binding Rossmann-fold domains"/>
    <property type="match status" value="1"/>
</dbReference>
<dbReference type="eggNOG" id="KOG0725">
    <property type="taxonomic scope" value="Eukaryota"/>
</dbReference>
<keyword evidence="8" id="KW-1185">Reference proteome</keyword>
<feature type="region of interest" description="Disordered" evidence="6">
    <location>
        <begin position="322"/>
        <end position="343"/>
    </location>
</feature>
<comment type="similarity">
    <text evidence="1">Belongs to the short-chain dehydrogenases/reductases (SDR) family.</text>
</comment>
<organism evidence="7 8">
    <name type="scientific">Coniosporium apollinis (strain CBS 100218)</name>
    <name type="common">Rock-inhabiting black yeast</name>
    <dbReference type="NCBI Taxonomy" id="1168221"/>
    <lineage>
        <taxon>Eukaryota</taxon>
        <taxon>Fungi</taxon>
        <taxon>Dikarya</taxon>
        <taxon>Ascomycota</taxon>
        <taxon>Pezizomycotina</taxon>
        <taxon>Dothideomycetes</taxon>
        <taxon>Dothideomycetes incertae sedis</taxon>
        <taxon>Coniosporium</taxon>
    </lineage>
</organism>
<dbReference type="PANTHER" id="PTHR43008:SF13">
    <property type="entry name" value="L-XYLULOSE REDUCTASE-RELATED"/>
    <property type="match status" value="1"/>
</dbReference>
<evidence type="ECO:0000256" key="3">
    <source>
        <dbReference type="ARBA" id="ARBA00023002"/>
    </source>
</evidence>
<evidence type="ECO:0000256" key="6">
    <source>
        <dbReference type="SAM" id="MobiDB-lite"/>
    </source>
</evidence>
<feature type="compositionally biased region" description="Polar residues" evidence="6">
    <location>
        <begin position="322"/>
        <end position="339"/>
    </location>
</feature>
<dbReference type="PROSITE" id="PS00061">
    <property type="entry name" value="ADH_SHORT"/>
    <property type="match status" value="1"/>
</dbReference>
<dbReference type="EC" id="1.1.1.138" evidence="4"/>
<dbReference type="Gene3D" id="3.40.50.720">
    <property type="entry name" value="NAD(P)-binding Rossmann-like Domain"/>
    <property type="match status" value="1"/>
</dbReference>
<dbReference type="PRINTS" id="PR00080">
    <property type="entry name" value="SDRFAMILY"/>
</dbReference>
<keyword evidence="2" id="KW-0521">NADP</keyword>
<evidence type="ECO:0000256" key="1">
    <source>
        <dbReference type="ARBA" id="ARBA00006484"/>
    </source>
</evidence>
<dbReference type="STRING" id="1168221.R7Z5C6"/>
<name>R7Z5C6_CONA1</name>
<dbReference type="Proteomes" id="UP000016924">
    <property type="component" value="Unassembled WGS sequence"/>
</dbReference>
<dbReference type="FunFam" id="3.40.50.720:FF:000090">
    <property type="entry name" value="NADP-dependent mannitol dehydrogenase"/>
    <property type="match status" value="1"/>
</dbReference>
<dbReference type="RefSeq" id="XP_007784694.1">
    <property type="nucleotide sequence ID" value="XM_007786504.1"/>
</dbReference>
<feature type="region of interest" description="Disordered" evidence="6">
    <location>
        <begin position="419"/>
        <end position="472"/>
    </location>
</feature>
<reference evidence="8" key="1">
    <citation type="submission" date="2012-06" db="EMBL/GenBank/DDBJ databases">
        <title>The genome sequence of Coniosporium apollinis CBS 100218.</title>
        <authorList>
            <consortium name="The Broad Institute Genome Sequencing Platform"/>
            <person name="Cuomo C."/>
            <person name="Gorbushina A."/>
            <person name="Noack S."/>
            <person name="Walker B."/>
            <person name="Young S.K."/>
            <person name="Zeng Q."/>
            <person name="Gargeya S."/>
            <person name="Fitzgerald M."/>
            <person name="Haas B."/>
            <person name="Abouelleil A."/>
            <person name="Alvarado L."/>
            <person name="Arachchi H.M."/>
            <person name="Berlin A.M."/>
            <person name="Chapman S.B."/>
            <person name="Goldberg J."/>
            <person name="Griggs A."/>
            <person name="Gujja S."/>
            <person name="Hansen M."/>
            <person name="Howarth C."/>
            <person name="Imamovic A."/>
            <person name="Larimer J."/>
            <person name="McCowan C."/>
            <person name="Montmayeur A."/>
            <person name="Murphy C."/>
            <person name="Neiman D."/>
            <person name="Pearson M."/>
            <person name="Priest M."/>
            <person name="Roberts A."/>
            <person name="Saif S."/>
            <person name="Shea T."/>
            <person name="Sisk P."/>
            <person name="Sykes S."/>
            <person name="Wortman J."/>
            <person name="Nusbaum C."/>
            <person name="Birren B."/>
        </authorList>
    </citation>
    <scope>NUCLEOTIDE SEQUENCE [LARGE SCALE GENOMIC DNA]</scope>
    <source>
        <strain evidence="8">CBS 100218</strain>
    </source>
</reference>
<dbReference type="GeneID" id="19905948"/>
<dbReference type="AlphaFoldDB" id="R7Z5C6"/>
<dbReference type="OrthoDB" id="1888931at2759"/>
<dbReference type="InterPro" id="IPR020904">
    <property type="entry name" value="Sc_DH/Rdtase_CS"/>
</dbReference>
<evidence type="ECO:0000313" key="8">
    <source>
        <dbReference type="Proteomes" id="UP000016924"/>
    </source>
</evidence>
<proteinExistence type="inferred from homology"/>
<protein>
    <recommendedName>
        <fullName evidence="5">NADP-dependent mannitol dehydrogenase</fullName>
        <ecNumber evidence="4">1.1.1.138</ecNumber>
    </recommendedName>
</protein>